<reference evidence="2" key="2">
    <citation type="submission" date="2020-06" db="EMBL/GenBank/DDBJ databases">
        <title>Helianthus annuus Genome sequencing and assembly Release 2.</title>
        <authorList>
            <person name="Gouzy J."/>
            <person name="Langlade N."/>
            <person name="Munos S."/>
        </authorList>
    </citation>
    <scope>NUCLEOTIDE SEQUENCE</scope>
    <source>
        <tissue evidence="2">Leaves</tissue>
    </source>
</reference>
<accession>A0A9K3IJ49</accession>
<dbReference type="AlphaFoldDB" id="A0A9K3IJ49"/>
<feature type="region of interest" description="Disordered" evidence="1">
    <location>
        <begin position="1"/>
        <end position="35"/>
    </location>
</feature>
<dbReference type="Proteomes" id="UP000215914">
    <property type="component" value="Unassembled WGS sequence"/>
</dbReference>
<protein>
    <submittedName>
        <fullName evidence="2">Uncharacterized protein</fullName>
    </submittedName>
</protein>
<evidence type="ECO:0000313" key="3">
    <source>
        <dbReference type="Proteomes" id="UP000215914"/>
    </source>
</evidence>
<organism evidence="2 3">
    <name type="scientific">Helianthus annuus</name>
    <name type="common">Common sunflower</name>
    <dbReference type="NCBI Taxonomy" id="4232"/>
    <lineage>
        <taxon>Eukaryota</taxon>
        <taxon>Viridiplantae</taxon>
        <taxon>Streptophyta</taxon>
        <taxon>Embryophyta</taxon>
        <taxon>Tracheophyta</taxon>
        <taxon>Spermatophyta</taxon>
        <taxon>Magnoliopsida</taxon>
        <taxon>eudicotyledons</taxon>
        <taxon>Gunneridae</taxon>
        <taxon>Pentapetalae</taxon>
        <taxon>asterids</taxon>
        <taxon>campanulids</taxon>
        <taxon>Asterales</taxon>
        <taxon>Asteraceae</taxon>
        <taxon>Asteroideae</taxon>
        <taxon>Heliantheae alliance</taxon>
        <taxon>Heliantheae</taxon>
        <taxon>Helianthus</taxon>
    </lineage>
</organism>
<name>A0A9K3IJ49_HELAN</name>
<comment type="caution">
    <text evidence="2">The sequence shown here is derived from an EMBL/GenBank/DDBJ whole genome shotgun (WGS) entry which is preliminary data.</text>
</comment>
<dbReference type="Gramene" id="mRNA:HanXRQr2_Chr07g0286711">
    <property type="protein sequence ID" value="CDS:HanXRQr2_Chr07g0286711.1"/>
    <property type="gene ID" value="HanXRQr2_Chr07g0286711"/>
</dbReference>
<reference evidence="2" key="1">
    <citation type="journal article" date="2017" name="Nature">
        <title>The sunflower genome provides insights into oil metabolism, flowering and Asterid evolution.</title>
        <authorList>
            <person name="Badouin H."/>
            <person name="Gouzy J."/>
            <person name="Grassa C.J."/>
            <person name="Murat F."/>
            <person name="Staton S.E."/>
            <person name="Cottret L."/>
            <person name="Lelandais-Briere C."/>
            <person name="Owens G.L."/>
            <person name="Carrere S."/>
            <person name="Mayjonade B."/>
            <person name="Legrand L."/>
            <person name="Gill N."/>
            <person name="Kane N.C."/>
            <person name="Bowers J.E."/>
            <person name="Hubner S."/>
            <person name="Bellec A."/>
            <person name="Berard A."/>
            <person name="Berges H."/>
            <person name="Blanchet N."/>
            <person name="Boniface M.C."/>
            <person name="Brunel D."/>
            <person name="Catrice O."/>
            <person name="Chaidir N."/>
            <person name="Claudel C."/>
            <person name="Donnadieu C."/>
            <person name="Faraut T."/>
            <person name="Fievet G."/>
            <person name="Helmstetter N."/>
            <person name="King M."/>
            <person name="Knapp S.J."/>
            <person name="Lai Z."/>
            <person name="Le Paslier M.C."/>
            <person name="Lippi Y."/>
            <person name="Lorenzon L."/>
            <person name="Mandel J.R."/>
            <person name="Marage G."/>
            <person name="Marchand G."/>
            <person name="Marquand E."/>
            <person name="Bret-Mestries E."/>
            <person name="Morien E."/>
            <person name="Nambeesan S."/>
            <person name="Nguyen T."/>
            <person name="Pegot-Espagnet P."/>
            <person name="Pouilly N."/>
            <person name="Raftis F."/>
            <person name="Sallet E."/>
            <person name="Schiex T."/>
            <person name="Thomas J."/>
            <person name="Vandecasteele C."/>
            <person name="Vares D."/>
            <person name="Vear F."/>
            <person name="Vautrin S."/>
            <person name="Crespi M."/>
            <person name="Mangin B."/>
            <person name="Burke J.M."/>
            <person name="Salse J."/>
            <person name="Munos S."/>
            <person name="Vincourt P."/>
            <person name="Rieseberg L.H."/>
            <person name="Langlade N.B."/>
        </authorList>
    </citation>
    <scope>NUCLEOTIDE SEQUENCE</scope>
    <source>
        <tissue evidence="2">Leaves</tissue>
    </source>
</reference>
<keyword evidence="3" id="KW-1185">Reference proteome</keyword>
<proteinExistence type="predicted"/>
<gene>
    <name evidence="2" type="ORF">HanXRQr2_Chr07g0286711</name>
</gene>
<evidence type="ECO:0000256" key="1">
    <source>
        <dbReference type="SAM" id="MobiDB-lite"/>
    </source>
</evidence>
<sequence length="53" mass="5902">MINNPPKTLLTNKCIMGQQNKQSNNETDPNRSIVSQSVSLKHKIQIFSSTVTS</sequence>
<evidence type="ECO:0000313" key="2">
    <source>
        <dbReference type="EMBL" id="KAF5797936.1"/>
    </source>
</evidence>
<dbReference type="EMBL" id="MNCJ02000322">
    <property type="protein sequence ID" value="KAF5797936.1"/>
    <property type="molecule type" value="Genomic_DNA"/>
</dbReference>